<accession>A0A0E1W028</accession>
<reference evidence="1" key="1">
    <citation type="submission" date="2009-05" db="EMBL/GenBank/DDBJ databases">
        <authorList>
            <person name="Harkins D.M."/>
            <person name="DeShazer D."/>
            <person name="Woods D.E."/>
            <person name="Brinkac L.M."/>
            <person name="Brown K.A."/>
            <person name="Hung G.C."/>
            <person name="Tuanyok A."/>
            <person name="Zhang B."/>
            <person name="Nierman W.C."/>
        </authorList>
    </citation>
    <scope>NUCLEOTIDE SEQUENCE [LARGE SCALE GENOMIC DNA]</scope>
    <source>
        <strain evidence="1">1710a</strain>
    </source>
</reference>
<dbReference type="EMBL" id="CM000832">
    <property type="protein sequence ID" value="EET06560.1"/>
    <property type="molecule type" value="Genomic_DNA"/>
</dbReference>
<proteinExistence type="predicted"/>
<sequence length="44" mass="5175">MKGDMDVERTYWFTAAQTRDLTRGTLYVWCFRSRVYAMCAGAFV</sequence>
<name>A0A0E1W028_BURPE</name>
<dbReference type="Proteomes" id="UP000001812">
    <property type="component" value="Chromosome I"/>
</dbReference>
<gene>
    <name evidence="1" type="ORF">BURPS1710A_0153</name>
</gene>
<dbReference type="AlphaFoldDB" id="A0A0E1W028"/>
<dbReference type="GeneID" id="93061962"/>
<protein>
    <submittedName>
        <fullName evidence="1">Uncharacterized protein</fullName>
    </submittedName>
</protein>
<evidence type="ECO:0000313" key="1">
    <source>
        <dbReference type="EMBL" id="EET06560.1"/>
    </source>
</evidence>
<organism evidence="1">
    <name type="scientific">Burkholderia pseudomallei 1710a</name>
    <dbReference type="NCBI Taxonomy" id="320371"/>
    <lineage>
        <taxon>Bacteria</taxon>
        <taxon>Pseudomonadati</taxon>
        <taxon>Pseudomonadota</taxon>
        <taxon>Betaproteobacteria</taxon>
        <taxon>Burkholderiales</taxon>
        <taxon>Burkholderiaceae</taxon>
        <taxon>Burkholderia</taxon>
        <taxon>pseudomallei group</taxon>
    </lineage>
</organism>
<dbReference type="RefSeq" id="WP_004198237.1">
    <property type="nucleotide sequence ID" value="NZ_CM000832.1"/>
</dbReference>
<dbReference type="HOGENOM" id="CLU_3213514_0_0_4"/>